<dbReference type="AlphaFoldDB" id="A0A8S2Y181"/>
<proteinExistence type="predicted"/>
<sequence>FAGVIVIGLIPVYLQKRGINSSQRESGIIQIIYNLPAFDGSLIVSGQVPQSRYEMLKNILQRQLTNATDASRVQRTQVEVVNVVVRQPQNIGKKISHGEIL</sequence>
<gene>
    <name evidence="1" type="ORF">SRO942_LOCUS46061</name>
</gene>
<reference evidence="1" key="1">
    <citation type="submission" date="2021-02" db="EMBL/GenBank/DDBJ databases">
        <authorList>
            <person name="Nowell W R."/>
        </authorList>
    </citation>
    <scope>NUCLEOTIDE SEQUENCE</scope>
</reference>
<comment type="caution">
    <text evidence="1">The sequence shown here is derived from an EMBL/GenBank/DDBJ whole genome shotgun (WGS) entry which is preliminary data.</text>
</comment>
<name>A0A8S2Y181_9BILA</name>
<feature type="non-terminal residue" evidence="1">
    <location>
        <position position="1"/>
    </location>
</feature>
<accession>A0A8S2Y181</accession>
<organism evidence="1 2">
    <name type="scientific">Didymodactylos carnosus</name>
    <dbReference type="NCBI Taxonomy" id="1234261"/>
    <lineage>
        <taxon>Eukaryota</taxon>
        <taxon>Metazoa</taxon>
        <taxon>Spiralia</taxon>
        <taxon>Gnathifera</taxon>
        <taxon>Rotifera</taxon>
        <taxon>Eurotatoria</taxon>
        <taxon>Bdelloidea</taxon>
        <taxon>Philodinida</taxon>
        <taxon>Philodinidae</taxon>
        <taxon>Didymodactylos</taxon>
    </lineage>
</organism>
<protein>
    <submittedName>
        <fullName evidence="1">Uncharacterized protein</fullName>
    </submittedName>
</protein>
<evidence type="ECO:0000313" key="1">
    <source>
        <dbReference type="EMBL" id="CAF4527698.1"/>
    </source>
</evidence>
<dbReference type="Proteomes" id="UP000681722">
    <property type="component" value="Unassembled WGS sequence"/>
</dbReference>
<evidence type="ECO:0000313" key="2">
    <source>
        <dbReference type="Proteomes" id="UP000681722"/>
    </source>
</evidence>
<dbReference type="EMBL" id="CAJOBC010111060">
    <property type="protein sequence ID" value="CAF4527698.1"/>
    <property type="molecule type" value="Genomic_DNA"/>
</dbReference>